<keyword evidence="2" id="KW-0812">Transmembrane</keyword>
<organism evidence="5 6">
    <name type="scientific">Candidula unifasciata</name>
    <dbReference type="NCBI Taxonomy" id="100452"/>
    <lineage>
        <taxon>Eukaryota</taxon>
        <taxon>Metazoa</taxon>
        <taxon>Spiralia</taxon>
        <taxon>Lophotrochozoa</taxon>
        <taxon>Mollusca</taxon>
        <taxon>Gastropoda</taxon>
        <taxon>Heterobranchia</taxon>
        <taxon>Euthyneura</taxon>
        <taxon>Panpulmonata</taxon>
        <taxon>Eupulmonata</taxon>
        <taxon>Stylommatophora</taxon>
        <taxon>Helicina</taxon>
        <taxon>Helicoidea</taxon>
        <taxon>Geomitridae</taxon>
        <taxon>Candidula</taxon>
    </lineage>
</organism>
<dbReference type="OrthoDB" id="6143036at2759"/>
<evidence type="ECO:0000313" key="6">
    <source>
        <dbReference type="Proteomes" id="UP000678393"/>
    </source>
</evidence>
<keyword evidence="2" id="KW-1133">Transmembrane helix</keyword>
<evidence type="ECO:0000256" key="2">
    <source>
        <dbReference type="SAM" id="Phobius"/>
    </source>
</evidence>
<dbReference type="Gene3D" id="2.130.10.10">
    <property type="entry name" value="YVTN repeat-like/Quinoprotein amine dehydrogenase"/>
    <property type="match status" value="1"/>
</dbReference>
<dbReference type="InterPro" id="IPR015943">
    <property type="entry name" value="WD40/YVTN_repeat-like_dom_sf"/>
</dbReference>
<feature type="chain" id="PRO_5035816436" description="Sema domain-containing protein" evidence="3">
    <location>
        <begin position="20"/>
        <end position="353"/>
    </location>
</feature>
<dbReference type="Proteomes" id="UP000678393">
    <property type="component" value="Unassembled WGS sequence"/>
</dbReference>
<dbReference type="GO" id="GO:0050772">
    <property type="term" value="P:positive regulation of axonogenesis"/>
    <property type="evidence" value="ECO:0007669"/>
    <property type="project" value="TreeGrafter"/>
</dbReference>
<dbReference type="GO" id="GO:0008360">
    <property type="term" value="P:regulation of cell shape"/>
    <property type="evidence" value="ECO:0007669"/>
    <property type="project" value="TreeGrafter"/>
</dbReference>
<evidence type="ECO:0000259" key="4">
    <source>
        <dbReference type="PROSITE" id="PS51004"/>
    </source>
</evidence>
<sequence>MEVWEVLVVIVLLSVGAFSLELATYSTNTTLHSVVMIRKLHMVYVGGNNALIQLDTDLRHVSTLKMGPFPYSPTCGPSDTCSGGTLEDNEFKILEAIQGKNYLLACGTSHQGTCTLHTFSNITNYVHVGGDTKGHFVGSRKSSIVHYLPLGQTDCLYVFQEYDGRDLAFSPQVMSLRVLSTENTPYTMKLLRNTTSSSEFSALDIWSDYKQKYFMQFVHSFEYNKQLYVVMNQQKNISPQDSIRIKIGRLCLGPDQDVLLQSYVELELECKKGDTLYNYASSASMMHDTLFISASRLQGSSAKEVDQAAGSFAGLPTYHAYTSVNVRCCGFIWINVLCSTLLTLFHYILSYVG</sequence>
<dbReference type="AlphaFoldDB" id="A0A8S3YS16"/>
<comment type="caution">
    <text evidence="5">The sequence shown here is derived from an EMBL/GenBank/DDBJ whole genome shotgun (WGS) entry which is preliminary data.</text>
</comment>
<feature type="signal peptide" evidence="3">
    <location>
        <begin position="1"/>
        <end position="19"/>
    </location>
</feature>
<evidence type="ECO:0000313" key="5">
    <source>
        <dbReference type="EMBL" id="CAG5119894.1"/>
    </source>
</evidence>
<dbReference type="GO" id="GO:0007162">
    <property type="term" value="P:negative regulation of cell adhesion"/>
    <property type="evidence" value="ECO:0007669"/>
    <property type="project" value="TreeGrafter"/>
</dbReference>
<dbReference type="PROSITE" id="PS51004">
    <property type="entry name" value="SEMA"/>
    <property type="match status" value="1"/>
</dbReference>
<feature type="non-terminal residue" evidence="5">
    <location>
        <position position="353"/>
    </location>
</feature>
<dbReference type="EMBL" id="CAJHNH020000791">
    <property type="protein sequence ID" value="CAG5119894.1"/>
    <property type="molecule type" value="Genomic_DNA"/>
</dbReference>
<keyword evidence="6" id="KW-1185">Reference proteome</keyword>
<dbReference type="GO" id="GO:0030334">
    <property type="term" value="P:regulation of cell migration"/>
    <property type="evidence" value="ECO:0007669"/>
    <property type="project" value="TreeGrafter"/>
</dbReference>
<dbReference type="InterPro" id="IPR001627">
    <property type="entry name" value="Semap_dom"/>
</dbReference>
<evidence type="ECO:0000256" key="1">
    <source>
        <dbReference type="PROSITE-ProRule" id="PRU00352"/>
    </source>
</evidence>
<keyword evidence="2" id="KW-0472">Membrane</keyword>
<feature type="domain" description="Sema" evidence="4">
    <location>
        <begin position="10"/>
        <end position="353"/>
    </location>
</feature>
<protein>
    <recommendedName>
        <fullName evidence="4">Sema domain-containing protein</fullName>
    </recommendedName>
</protein>
<dbReference type="SUPFAM" id="SSF101912">
    <property type="entry name" value="Sema domain"/>
    <property type="match status" value="1"/>
</dbReference>
<dbReference type="PANTHER" id="PTHR22625:SF44">
    <property type="entry name" value="PLEXIN-B"/>
    <property type="match status" value="1"/>
</dbReference>
<dbReference type="PANTHER" id="PTHR22625">
    <property type="entry name" value="PLEXIN"/>
    <property type="match status" value="1"/>
</dbReference>
<accession>A0A8S3YS16</accession>
<dbReference type="GO" id="GO:0017154">
    <property type="term" value="F:semaphorin receptor activity"/>
    <property type="evidence" value="ECO:0007669"/>
    <property type="project" value="InterPro"/>
</dbReference>
<comment type="caution">
    <text evidence="1">Lacks conserved residue(s) required for the propagation of feature annotation.</text>
</comment>
<evidence type="ECO:0000256" key="3">
    <source>
        <dbReference type="SAM" id="SignalP"/>
    </source>
</evidence>
<keyword evidence="3" id="KW-0732">Signal</keyword>
<proteinExistence type="predicted"/>
<reference evidence="5" key="1">
    <citation type="submission" date="2021-04" db="EMBL/GenBank/DDBJ databases">
        <authorList>
            <consortium name="Molecular Ecology Group"/>
        </authorList>
    </citation>
    <scope>NUCLEOTIDE SEQUENCE</scope>
</reference>
<feature type="transmembrane region" description="Helical" evidence="2">
    <location>
        <begin position="330"/>
        <end position="349"/>
    </location>
</feature>
<dbReference type="GO" id="GO:0002116">
    <property type="term" value="C:semaphorin receptor complex"/>
    <property type="evidence" value="ECO:0007669"/>
    <property type="project" value="TreeGrafter"/>
</dbReference>
<dbReference type="GO" id="GO:0005886">
    <property type="term" value="C:plasma membrane"/>
    <property type="evidence" value="ECO:0007669"/>
    <property type="project" value="TreeGrafter"/>
</dbReference>
<gene>
    <name evidence="5" type="ORF">CUNI_LOCUS5452</name>
</gene>
<dbReference type="InterPro" id="IPR031148">
    <property type="entry name" value="Plexin"/>
</dbReference>
<dbReference type="InterPro" id="IPR036352">
    <property type="entry name" value="Semap_dom_sf"/>
</dbReference>
<name>A0A8S3YS16_9EUPU</name>